<dbReference type="InterPro" id="IPR007627">
    <property type="entry name" value="RNA_pol_sigma70_r2"/>
</dbReference>
<evidence type="ECO:0000256" key="2">
    <source>
        <dbReference type="ARBA" id="ARBA00023015"/>
    </source>
</evidence>
<evidence type="ECO:0000313" key="7">
    <source>
        <dbReference type="Proteomes" id="UP001232750"/>
    </source>
</evidence>
<dbReference type="PANTHER" id="PTHR43133">
    <property type="entry name" value="RNA POLYMERASE ECF-TYPE SIGMA FACTO"/>
    <property type="match status" value="1"/>
</dbReference>
<keyword evidence="4" id="KW-0804">Transcription</keyword>
<evidence type="ECO:0000259" key="5">
    <source>
        <dbReference type="Pfam" id="PF04542"/>
    </source>
</evidence>
<dbReference type="PANTHER" id="PTHR43133:SF51">
    <property type="entry name" value="RNA POLYMERASE SIGMA FACTOR"/>
    <property type="match status" value="1"/>
</dbReference>
<dbReference type="SUPFAM" id="SSF88659">
    <property type="entry name" value="Sigma3 and sigma4 domains of RNA polymerase sigma factors"/>
    <property type="match status" value="1"/>
</dbReference>
<dbReference type="InterPro" id="IPR013325">
    <property type="entry name" value="RNA_pol_sigma_r2"/>
</dbReference>
<dbReference type="InterPro" id="IPR014284">
    <property type="entry name" value="RNA_pol_sigma-70_dom"/>
</dbReference>
<reference evidence="6 7" key="1">
    <citation type="submission" date="2023-05" db="EMBL/GenBank/DDBJ databases">
        <title>Gordonibacter KGMB12511T sp. nov., isolated from faeces of healthy Korean.</title>
        <authorList>
            <person name="Kim H.S."/>
            <person name="Kim J.-S."/>
            <person name="Suh M.K."/>
            <person name="Eom M.K."/>
            <person name="Do H.E."/>
            <person name="Lee J.-S."/>
        </authorList>
    </citation>
    <scope>NUCLEOTIDE SEQUENCE [LARGE SCALE GENOMIC DNA]</scope>
    <source>
        <strain evidence="6 7">KGMB12511</strain>
    </source>
</reference>
<keyword evidence="7" id="KW-1185">Reference proteome</keyword>
<accession>A0ABT7DMS5</accession>
<feature type="domain" description="RNA polymerase sigma-70 region 2" evidence="5">
    <location>
        <begin position="30"/>
        <end position="87"/>
    </location>
</feature>
<dbReference type="InterPro" id="IPR036388">
    <property type="entry name" value="WH-like_DNA-bd_sf"/>
</dbReference>
<dbReference type="Pfam" id="PF04542">
    <property type="entry name" value="Sigma70_r2"/>
    <property type="match status" value="1"/>
</dbReference>
<keyword evidence="2" id="KW-0805">Transcription regulation</keyword>
<dbReference type="Gene3D" id="1.10.10.10">
    <property type="entry name" value="Winged helix-like DNA-binding domain superfamily/Winged helix DNA-binding domain"/>
    <property type="match status" value="1"/>
</dbReference>
<sequence>MQPETPDPTFDLVDRAVAGDTQALEQLLASTHGLVFNLALRFLGTIPDAEDAAQEIAVKIMTHLSTFRKESAFSTWIYRIAVNHLKDCRTHRFANAPFSFEMYGADITDERARNVPDLSEGVDRNLLASELKLSCTNVMLQCLDADSRMAYVLGTMFKVDSATAADALGITPEAYRQRLSRARRTVAEFLRAYCQHGGSETCSCTRRVDFAIATHRLAPHDLEYSRLSEEERATGAFVEAMDELDGYSCLFDELPTYRPTPRAKELLETCMATASFATVADGRAEAGKGVHRG</sequence>
<organism evidence="6 7">
    <name type="scientific">Gordonibacter faecis</name>
    <dbReference type="NCBI Taxonomy" id="3047475"/>
    <lineage>
        <taxon>Bacteria</taxon>
        <taxon>Bacillati</taxon>
        <taxon>Actinomycetota</taxon>
        <taxon>Coriobacteriia</taxon>
        <taxon>Eggerthellales</taxon>
        <taxon>Eggerthellaceae</taxon>
        <taxon>Gordonibacter</taxon>
    </lineage>
</organism>
<evidence type="ECO:0000256" key="4">
    <source>
        <dbReference type="ARBA" id="ARBA00023163"/>
    </source>
</evidence>
<dbReference type="Gene3D" id="1.10.1740.10">
    <property type="match status" value="1"/>
</dbReference>
<evidence type="ECO:0000256" key="1">
    <source>
        <dbReference type="ARBA" id="ARBA00010641"/>
    </source>
</evidence>
<dbReference type="Proteomes" id="UP001232750">
    <property type="component" value="Unassembled WGS sequence"/>
</dbReference>
<dbReference type="RefSeq" id="WP_283832189.1">
    <property type="nucleotide sequence ID" value="NZ_JASJEU010000015.1"/>
</dbReference>
<dbReference type="EMBL" id="JASJEU010000015">
    <property type="protein sequence ID" value="MDJ1650845.1"/>
    <property type="molecule type" value="Genomic_DNA"/>
</dbReference>
<protein>
    <submittedName>
        <fullName evidence="6">RNA polymerase sigma factor</fullName>
    </submittedName>
</protein>
<proteinExistence type="inferred from homology"/>
<comment type="similarity">
    <text evidence="1">Belongs to the sigma-70 factor family. ECF subfamily.</text>
</comment>
<keyword evidence="3" id="KW-0731">Sigma factor</keyword>
<name>A0ABT7DMS5_9ACTN</name>
<gene>
    <name evidence="6" type="ORF">QNJ86_08535</name>
</gene>
<evidence type="ECO:0000313" key="6">
    <source>
        <dbReference type="EMBL" id="MDJ1650845.1"/>
    </source>
</evidence>
<evidence type="ECO:0000256" key="3">
    <source>
        <dbReference type="ARBA" id="ARBA00023082"/>
    </source>
</evidence>
<dbReference type="InterPro" id="IPR013324">
    <property type="entry name" value="RNA_pol_sigma_r3/r4-like"/>
</dbReference>
<dbReference type="NCBIfam" id="TIGR02937">
    <property type="entry name" value="sigma70-ECF"/>
    <property type="match status" value="1"/>
</dbReference>
<dbReference type="SUPFAM" id="SSF88946">
    <property type="entry name" value="Sigma2 domain of RNA polymerase sigma factors"/>
    <property type="match status" value="1"/>
</dbReference>
<dbReference type="InterPro" id="IPR039425">
    <property type="entry name" value="RNA_pol_sigma-70-like"/>
</dbReference>
<comment type="caution">
    <text evidence="6">The sequence shown here is derived from an EMBL/GenBank/DDBJ whole genome shotgun (WGS) entry which is preliminary data.</text>
</comment>